<accession>A0ACD5C189</accession>
<sequence>MKIYYKSIFTMALLMLFSIVVIGQQRQVKGRVKDKSGTPLTGVSISVNSRSLASSKSDGTFDLNLQVGNLLTFSLLGYESVTTTVPASGSLEVTMTSKDENLDEVIVYGYGKVQKKDLTGSIANIQNSELVQAQATNVTEALNGRVSGVLVTKTNNRPGADMSVQIRGTNSFNYSNEPLYVIDGIPSYSGMRHLNAADIESIDILKDASSSAIYGSRGANGVVIITTKAAGKKQGFQLEYAGSLNLKTPARIPDMIGNMGNGLEYVNYKIALWKKKYGESSLGRSDFLTTDEKRRIKYGEYYDWLREVTSNSLGNTQYLSANGQSEKSNYAFSAGYNNDVGLVGNENFKRYTVNMGLQHRISERFKVGMNNYFSFNRTNHGADDALINAYFIPPIASPYGKDGNYAFEVQPTSSKINPFVQIENNKKVTEANFINLAGFTEFKPLQELTFKSQFAIQLDNDIYGEWIGRYTQAKSGVNAPDAFRRESKNLNYVWDNTLTYDKNWADIHKINVVGLFSMQKETHQGSQMRGVGMPFDSDWHAIQSADEITDVSSYYWEAAMLSYMMRFNYGYKDRYLLTLTGRRDGTSRLAPQNRWGFMPSAAIAWRISNEEFMKEQHLFNDLKLRLSWGKSGNNNMDYNVVNSVLDLSKYVINGKGQNGYGIGGTKGNPALTWEMTSEWNLGLDFALLNNRLSGTIDIYDRTTKDLIFRQSVAGLNGFTSILRNVGTTGNRGIELNLKSVNIQHANFSWKTNVVFSLNRNRIKDIFGDGKDDLANRWFIGQPIRVIYDFERLGIWQDEEKEMATKYGQAPGHIKVADRNGDGVLDERDYKVLGTPSPDYTFGLTNTFSYKSFDLTAYVYGRIGGLYNDDFTYTFTAWDNEHWNKLNVAYWTPENRSNSYPQIGAQSYYTQVLGKVSGTFVKVQNITLGYTLPAALTKRLKSKSFRAYASVINPFTFTKYLGPDPEIIGENLYTQLSIYPRIFNVGVNVSF</sequence>
<dbReference type="Proteomes" id="UP001485301">
    <property type="component" value="Chromosome"/>
</dbReference>
<evidence type="ECO:0000313" key="1">
    <source>
        <dbReference type="EMBL" id="WZN55427.1"/>
    </source>
</evidence>
<evidence type="ECO:0000313" key="2">
    <source>
        <dbReference type="Proteomes" id="UP001485301"/>
    </source>
</evidence>
<keyword evidence="2" id="KW-1185">Reference proteome</keyword>
<keyword evidence="1" id="KW-0675">Receptor</keyword>
<organism evidence="1 2">
    <name type="scientific">Sphingobacterium thalpophilum</name>
    <dbReference type="NCBI Taxonomy" id="259"/>
    <lineage>
        <taxon>Bacteria</taxon>
        <taxon>Pseudomonadati</taxon>
        <taxon>Bacteroidota</taxon>
        <taxon>Sphingobacteriia</taxon>
        <taxon>Sphingobacteriales</taxon>
        <taxon>Sphingobacteriaceae</taxon>
        <taxon>Sphingobacterium</taxon>
    </lineage>
</organism>
<reference evidence="1" key="1">
    <citation type="submission" date="2024-04" db="EMBL/GenBank/DDBJ databases">
        <title>Complete genome sequence of Sphingobacterium thalpophiium BAA-1094.</title>
        <authorList>
            <person name="Adaikpoh B.I."/>
        </authorList>
    </citation>
    <scope>NUCLEOTIDE SEQUENCE</scope>
    <source>
        <strain evidence="1">BAA-1094</strain>
    </source>
</reference>
<dbReference type="EMBL" id="CP151087">
    <property type="protein sequence ID" value="WZN55427.1"/>
    <property type="molecule type" value="Genomic_DNA"/>
</dbReference>
<gene>
    <name evidence="1" type="ORF">AACH28_22820</name>
</gene>
<name>A0ACD5C189_9SPHI</name>
<protein>
    <submittedName>
        <fullName evidence="1">TonB-dependent receptor</fullName>
    </submittedName>
</protein>
<proteinExistence type="predicted"/>